<evidence type="ECO:0000256" key="1">
    <source>
        <dbReference type="SAM" id="MobiDB-lite"/>
    </source>
</evidence>
<protein>
    <submittedName>
        <fullName evidence="2">Uncharacterized protein</fullName>
    </submittedName>
</protein>
<evidence type="ECO:0000313" key="2">
    <source>
        <dbReference type="EMBL" id="KAK2944081.1"/>
    </source>
</evidence>
<name>A0ABQ9X0D0_9EUKA</name>
<feature type="compositionally biased region" description="Basic and acidic residues" evidence="1">
    <location>
        <begin position="287"/>
        <end position="299"/>
    </location>
</feature>
<reference evidence="2 3" key="1">
    <citation type="journal article" date="2022" name="bioRxiv">
        <title>Genomics of Preaxostyla Flagellates Illuminates Evolutionary Transitions and the Path Towards Mitochondrial Loss.</title>
        <authorList>
            <person name="Novak L.V.F."/>
            <person name="Treitli S.C."/>
            <person name="Pyrih J."/>
            <person name="Halakuc P."/>
            <person name="Pipaliya S.V."/>
            <person name="Vacek V."/>
            <person name="Brzon O."/>
            <person name="Soukal P."/>
            <person name="Eme L."/>
            <person name="Dacks J.B."/>
            <person name="Karnkowska A."/>
            <person name="Elias M."/>
            <person name="Hampl V."/>
        </authorList>
    </citation>
    <scope>NUCLEOTIDE SEQUENCE [LARGE SCALE GENOMIC DNA]</scope>
    <source>
        <strain evidence="2">NAU3</strain>
        <tissue evidence="2">Gut</tissue>
    </source>
</reference>
<evidence type="ECO:0000313" key="3">
    <source>
        <dbReference type="Proteomes" id="UP001281761"/>
    </source>
</evidence>
<accession>A0ABQ9X0D0</accession>
<feature type="region of interest" description="Disordered" evidence="1">
    <location>
        <begin position="281"/>
        <end position="302"/>
    </location>
</feature>
<gene>
    <name evidence="2" type="ORF">BLNAU_20998</name>
</gene>
<comment type="caution">
    <text evidence="2">The sequence shown here is derived from an EMBL/GenBank/DDBJ whole genome shotgun (WGS) entry which is preliminary data.</text>
</comment>
<organism evidence="2 3">
    <name type="scientific">Blattamonas nauphoetae</name>
    <dbReference type="NCBI Taxonomy" id="2049346"/>
    <lineage>
        <taxon>Eukaryota</taxon>
        <taxon>Metamonada</taxon>
        <taxon>Preaxostyla</taxon>
        <taxon>Oxymonadida</taxon>
        <taxon>Blattamonas</taxon>
    </lineage>
</organism>
<sequence length="919" mass="102831">MMHVEQIFPVEVADPHDPRIVQELLQSLHAGNELLINVTLRRFLNHYKSLPFCLVSAELNQVELIKILGNRILSCPNQEDRILAIHAVRYLVRRHENKATFYSEFGAKCLIDGLLATLPPPKDPNDDLGFSEIPMEDHSLVVVHECDKRINAEISSQDLQLCQARKGEEEFHAWLRLNVNMSVYSPCATAFMERDLFSILLPLYTAPRTISDPTLAISLDIIYNTTLIPANVPALIHHPLFPHFAAFLQASFFLYPATIIPIATNICNAPFFTSNKTNKTENSNFQEKVDKQESGDSPEHQTPSPAVFTFLQTVFDYVMVLLRRYFFPLPKLVICDPTGTPWLSPNPTPSPAGPPSPRYMTHTADCTEASVQDDSFAPFNQKITPYTPITRFILRFIDCFVETRIGVDGMKTEQRKHNRRQRQNKQTKDVPSLELIASLVKMILSDDLMTEPSEQNFDPDTGRPYTTMRTETMHMVTKLVGSLGPDYTSAVSCIKIFFPICFQTLRSFVSLRVQERTAVTLLTLLLISNDIMPSFVLSSNLDSLLISLLSTFVREHTTSQTETPNSVANHTLPAKVESGHSACEDSLRDDELTVHLLLALLSHYVNILSKQLTGTFTDLSGESSEHLVPDDWLPSLGPNEVDDGWDDAVGGEYGAETDHFDGNSDVPEVKRMVSWKRTILMVELSKLFPESTMIQSDIFTILQQASLASRMSGAPVKLSSSVSRALCLNATRTLRNDDLSTHMHSLSILGWLQENIHTCVSMISESPSAFFPLTALLTPSVHSASPRHCDMALYLISELLTNYQRHCRPDHLHLPADAGESDDYVSIALSPTDFVPHTPSPSAPLPHPLNSPQHLWSNFEGEYHRMMLALLERERMGIVMMVAQKLRGEGGRPEVFVSALIQSLADETIPNIVPACPIA</sequence>
<dbReference type="Proteomes" id="UP001281761">
    <property type="component" value="Unassembled WGS sequence"/>
</dbReference>
<dbReference type="EMBL" id="JARBJD010000315">
    <property type="protein sequence ID" value="KAK2944081.1"/>
    <property type="molecule type" value="Genomic_DNA"/>
</dbReference>
<keyword evidence="3" id="KW-1185">Reference proteome</keyword>
<proteinExistence type="predicted"/>